<dbReference type="PROSITE" id="PS50991">
    <property type="entry name" value="PYR_CT"/>
    <property type="match status" value="1"/>
</dbReference>
<sequence>MTTIRIVEVGPRDGLQNEKQPIPVATKVELVDRLSATGLRSIEAGAFVSPKWVPQMAGSAEVMAGITRHPGVAYPVLVPNAQGLEAALAAGATEVAVFGAASESFSQKNINCSIAESLERFRPVAERALAAGVRVRGYVSCVLGCPYEGAVDPGKVAEVAAALVAMGCYEVSLGDTIGVGTPAKARAMVRRVVLDVPADRLALHFHDTYGQAVANILACLEEGVTVVDSAVAGLGGCPYAKGASGNVATEDVLYLLHGLGLETGVDLDAVARVGGWISEILGRPTGSKVGRALMAKAGQA</sequence>
<evidence type="ECO:0000256" key="1">
    <source>
        <dbReference type="ARBA" id="ARBA00005143"/>
    </source>
</evidence>
<evidence type="ECO:0000256" key="2">
    <source>
        <dbReference type="ARBA" id="ARBA00009405"/>
    </source>
</evidence>
<evidence type="ECO:0000256" key="4">
    <source>
        <dbReference type="ARBA" id="ARBA00022723"/>
    </source>
</evidence>
<keyword evidence="4" id="KW-0479">Metal-binding</keyword>
<dbReference type="PANTHER" id="PTHR42738:SF7">
    <property type="entry name" value="HYDROXYMETHYLGLUTARYL-COA LYASE"/>
    <property type="match status" value="1"/>
</dbReference>
<dbReference type="InterPro" id="IPR000891">
    <property type="entry name" value="PYR_CT"/>
</dbReference>
<comment type="pathway">
    <text evidence="1">Metabolic intermediate metabolism; (S)-3-hydroxy-3-methylglutaryl-CoA degradation; acetoacetate from (S)-3-hydroxy-3-methylglutaryl-CoA: step 1/1.</text>
</comment>
<dbReference type="CDD" id="cd07938">
    <property type="entry name" value="DRE_TIM_HMGL"/>
    <property type="match status" value="1"/>
</dbReference>
<dbReference type="AlphaFoldDB" id="A0A858R471"/>
<dbReference type="GO" id="GO:0004419">
    <property type="term" value="F:hydroxymethylglutaryl-CoA lyase activity"/>
    <property type="evidence" value="ECO:0007669"/>
    <property type="project" value="UniProtKB-EC"/>
</dbReference>
<evidence type="ECO:0000259" key="6">
    <source>
        <dbReference type="PROSITE" id="PS50991"/>
    </source>
</evidence>
<keyword evidence="5 7" id="KW-0456">Lyase</keyword>
<evidence type="ECO:0000256" key="3">
    <source>
        <dbReference type="ARBA" id="ARBA00012910"/>
    </source>
</evidence>
<dbReference type="FunFam" id="3.20.20.70:FF:000201">
    <property type="entry name" value="Hydroxymethylglutaryl-CoA lyase"/>
    <property type="match status" value="1"/>
</dbReference>
<reference evidence="7" key="1">
    <citation type="submission" date="2020-04" db="EMBL/GenBank/DDBJ databases">
        <title>A desert anoxygenic phototrophic bacterium fixes CO2 using RubisCO under aerobic conditions.</title>
        <authorList>
            <person name="Tang K."/>
        </authorList>
    </citation>
    <scope>NUCLEOTIDE SEQUENCE [LARGE SCALE GENOMIC DNA]</scope>
    <source>
        <strain evidence="7">MIMtkB3</strain>
    </source>
</reference>
<keyword evidence="8" id="KW-1185">Reference proteome</keyword>
<dbReference type="EMBL" id="CP051775">
    <property type="protein sequence ID" value="QJE72185.1"/>
    <property type="molecule type" value="Genomic_DNA"/>
</dbReference>
<dbReference type="Pfam" id="PF00682">
    <property type="entry name" value="HMGL-like"/>
    <property type="match status" value="1"/>
</dbReference>
<dbReference type="GO" id="GO:0046951">
    <property type="term" value="P:ketone body biosynthetic process"/>
    <property type="evidence" value="ECO:0007669"/>
    <property type="project" value="TreeGrafter"/>
</dbReference>
<evidence type="ECO:0000313" key="8">
    <source>
        <dbReference type="Proteomes" id="UP000501891"/>
    </source>
</evidence>
<dbReference type="Gene3D" id="3.20.20.70">
    <property type="entry name" value="Aldolase class I"/>
    <property type="match status" value="1"/>
</dbReference>
<protein>
    <recommendedName>
        <fullName evidence="3">hydroxymethylglutaryl-CoA lyase</fullName>
        <ecNumber evidence="3">4.1.3.4</ecNumber>
    </recommendedName>
</protein>
<evidence type="ECO:0000313" key="7">
    <source>
        <dbReference type="EMBL" id="QJE72185.1"/>
    </source>
</evidence>
<evidence type="ECO:0000256" key="5">
    <source>
        <dbReference type="ARBA" id="ARBA00023239"/>
    </source>
</evidence>
<proteinExistence type="inferred from homology"/>
<gene>
    <name evidence="7" type="ORF">HHL28_02860</name>
</gene>
<dbReference type="NCBIfam" id="NF004283">
    <property type="entry name" value="PRK05692.1"/>
    <property type="match status" value="1"/>
</dbReference>
<feature type="domain" description="Pyruvate carboxyltransferase" evidence="6">
    <location>
        <begin position="4"/>
        <end position="271"/>
    </location>
</feature>
<dbReference type="GO" id="GO:0006552">
    <property type="term" value="P:L-leucine catabolic process"/>
    <property type="evidence" value="ECO:0007669"/>
    <property type="project" value="TreeGrafter"/>
</dbReference>
<dbReference type="Proteomes" id="UP000501891">
    <property type="component" value="Chromosome"/>
</dbReference>
<dbReference type="PANTHER" id="PTHR42738">
    <property type="entry name" value="HYDROXYMETHYLGLUTARYL-COA LYASE"/>
    <property type="match status" value="1"/>
</dbReference>
<comment type="similarity">
    <text evidence="2">Belongs to the HMG-CoA lyase family.</text>
</comment>
<dbReference type="EC" id="4.1.3.4" evidence="3"/>
<dbReference type="KEGG" id="acru:HHL28_02860"/>
<dbReference type="GO" id="GO:0046872">
    <property type="term" value="F:metal ion binding"/>
    <property type="evidence" value="ECO:0007669"/>
    <property type="project" value="UniProtKB-KW"/>
</dbReference>
<name>A0A858R471_9PROT</name>
<dbReference type="InterPro" id="IPR043594">
    <property type="entry name" value="HMGL"/>
</dbReference>
<accession>A0A858R471</accession>
<organism evidence="7 8">
    <name type="scientific">Aerophototrophica crusticola</name>
    <dbReference type="NCBI Taxonomy" id="1709002"/>
    <lineage>
        <taxon>Bacteria</taxon>
        <taxon>Pseudomonadati</taxon>
        <taxon>Pseudomonadota</taxon>
        <taxon>Alphaproteobacteria</taxon>
        <taxon>Rhodospirillales</taxon>
        <taxon>Rhodospirillaceae</taxon>
        <taxon>Aerophototrophica</taxon>
    </lineage>
</organism>
<dbReference type="SUPFAM" id="SSF51569">
    <property type="entry name" value="Aldolase"/>
    <property type="match status" value="1"/>
</dbReference>
<dbReference type="InterPro" id="IPR013785">
    <property type="entry name" value="Aldolase_TIM"/>
</dbReference>